<dbReference type="Proteomes" id="UP000004162">
    <property type="component" value="Unassembled WGS sequence"/>
</dbReference>
<dbReference type="OrthoDB" id="598474at2"/>
<gene>
    <name evidence="1" type="ORF">CferDRAFT_1506</name>
</gene>
<accession>Q0YSM6</accession>
<dbReference type="EMBL" id="AASE01000005">
    <property type="protein sequence ID" value="EAT59358.1"/>
    <property type="molecule type" value="Genomic_DNA"/>
</dbReference>
<dbReference type="RefSeq" id="WP_006366015.1">
    <property type="nucleotide sequence ID" value="NZ_AASE01000005.1"/>
</dbReference>
<protein>
    <submittedName>
        <fullName evidence="1">SapC</fullName>
    </submittedName>
</protein>
<name>Q0YSM6_9CHLB</name>
<sequence length="248" mass="27550">MEKNIPLENLPLFYSRPIPLNREAHASLTVSPSPEGYRYAASARTVLLATAEFFDAGRFYPIIFSNTSDNVILPVALLGLEENENLFVDDEGAWQGHYIPAYIRRYPFITTDGTEGQTTVCFDEDFDGFNLEGGLPLFEDGEPAPKMLEIQAFLQDYLLQMDRARQFGAQLAEYGLIRAVDLQATPTEGSPIALNGLLVVDEEKLAQLSDSEVTKLFRSGALALIHAHLLSLRNVDALVERKVQGAQR</sequence>
<dbReference type="Pfam" id="PF07277">
    <property type="entry name" value="SapC"/>
    <property type="match status" value="1"/>
</dbReference>
<proteinExistence type="predicted"/>
<reference evidence="1 2" key="2">
    <citation type="submission" date="2006-07" db="EMBL/GenBank/DDBJ databases">
        <title>Sequencing of the draft genome and assembly of Chlorobium ferroxidans DSM 13031.</title>
        <authorList>
            <consortium name="US DOE Joint Genome Institute (JGI-PGF)"/>
            <person name="Copeland A."/>
            <person name="Lucas S."/>
            <person name="Lapidus A."/>
            <person name="Barry K."/>
            <person name="Glavina del Rio T."/>
            <person name="Dalin E."/>
            <person name="Tice H."/>
            <person name="Bruce D."/>
            <person name="Pitluck S."/>
            <person name="Richardson P."/>
        </authorList>
    </citation>
    <scope>NUCLEOTIDE SEQUENCE [LARGE SCALE GENOMIC DNA]</scope>
    <source>
        <strain evidence="1 2">DSM 13031</strain>
    </source>
</reference>
<comment type="caution">
    <text evidence="1">The sequence shown here is derived from an EMBL/GenBank/DDBJ whole genome shotgun (WGS) entry which is preliminary data.</text>
</comment>
<keyword evidence="2" id="KW-1185">Reference proteome</keyword>
<reference evidence="1 2" key="1">
    <citation type="submission" date="2006-07" db="EMBL/GenBank/DDBJ databases">
        <title>Annotation of the draft genome assembly of Chlorobium ferroxidans DSM 13031.</title>
        <authorList>
            <consortium name="US DOE Joint Genome Institute (JGI-ORNL)"/>
            <person name="Larimer F."/>
            <person name="Land M."/>
            <person name="Hauser L."/>
        </authorList>
    </citation>
    <scope>NUCLEOTIDE SEQUENCE [LARGE SCALE GENOMIC DNA]</scope>
    <source>
        <strain evidence="1 2">DSM 13031</strain>
    </source>
</reference>
<organism evidence="1 2">
    <name type="scientific">Chlorobium ferrooxidans DSM 13031</name>
    <dbReference type="NCBI Taxonomy" id="377431"/>
    <lineage>
        <taxon>Bacteria</taxon>
        <taxon>Pseudomonadati</taxon>
        <taxon>Chlorobiota</taxon>
        <taxon>Chlorobiia</taxon>
        <taxon>Chlorobiales</taxon>
        <taxon>Chlorobiaceae</taxon>
        <taxon>Chlorobium/Pelodictyon group</taxon>
        <taxon>Chlorobium</taxon>
    </lineage>
</organism>
<dbReference type="AlphaFoldDB" id="Q0YSM6"/>
<dbReference type="InterPro" id="IPR010836">
    <property type="entry name" value="SapC"/>
</dbReference>
<evidence type="ECO:0000313" key="1">
    <source>
        <dbReference type="EMBL" id="EAT59358.1"/>
    </source>
</evidence>
<evidence type="ECO:0000313" key="2">
    <source>
        <dbReference type="Proteomes" id="UP000004162"/>
    </source>
</evidence>